<evidence type="ECO:0000259" key="1">
    <source>
        <dbReference type="PROSITE" id="PS50995"/>
    </source>
</evidence>
<evidence type="ECO:0000313" key="2">
    <source>
        <dbReference type="EMBL" id="GAI90008.1"/>
    </source>
</evidence>
<comment type="caution">
    <text evidence="2">The sequence shown here is derived from an EMBL/GenBank/DDBJ whole genome shotgun (WGS) entry which is preliminary data.</text>
</comment>
<name>X1SAL8_9ZZZZ</name>
<dbReference type="PROSITE" id="PS50995">
    <property type="entry name" value="HTH_MARR_2"/>
    <property type="match status" value="1"/>
</dbReference>
<reference evidence="2" key="1">
    <citation type="journal article" date="2014" name="Front. Microbiol.">
        <title>High frequency of phylogenetically diverse reductive dehalogenase-homologous genes in deep subseafloor sedimentary metagenomes.</title>
        <authorList>
            <person name="Kawai M."/>
            <person name="Futagami T."/>
            <person name="Toyoda A."/>
            <person name="Takaki Y."/>
            <person name="Nishi S."/>
            <person name="Hori S."/>
            <person name="Arai W."/>
            <person name="Tsubouchi T."/>
            <person name="Morono Y."/>
            <person name="Uchiyama I."/>
            <person name="Ito T."/>
            <person name="Fujiyama A."/>
            <person name="Inagaki F."/>
            <person name="Takami H."/>
        </authorList>
    </citation>
    <scope>NUCLEOTIDE SEQUENCE</scope>
    <source>
        <strain evidence="2">Expedition CK06-06</strain>
    </source>
</reference>
<dbReference type="SUPFAM" id="SSF46785">
    <property type="entry name" value="Winged helix' DNA-binding domain"/>
    <property type="match status" value="1"/>
</dbReference>
<protein>
    <recommendedName>
        <fullName evidence="1">HTH marR-type domain-containing protein</fullName>
    </recommendedName>
</protein>
<sequence length="77" mass="8663">LVTTERDNSNDKRFVNITMTDKGREILSQAMPVARNIMNHVMSSLTEADVALLEKELGVLRQNAHHGLEHVAKIEKP</sequence>
<dbReference type="InterPro" id="IPR036390">
    <property type="entry name" value="WH_DNA-bd_sf"/>
</dbReference>
<feature type="non-terminal residue" evidence="2">
    <location>
        <position position="1"/>
    </location>
</feature>
<accession>X1SAL8</accession>
<dbReference type="InterPro" id="IPR036388">
    <property type="entry name" value="WH-like_DNA-bd_sf"/>
</dbReference>
<gene>
    <name evidence="2" type="ORF">S12H4_38153</name>
</gene>
<dbReference type="InterPro" id="IPR000835">
    <property type="entry name" value="HTH_MarR-typ"/>
</dbReference>
<feature type="domain" description="HTH marR-type" evidence="1">
    <location>
        <begin position="1"/>
        <end position="62"/>
    </location>
</feature>
<dbReference type="Gene3D" id="1.10.10.10">
    <property type="entry name" value="Winged helix-like DNA-binding domain superfamily/Winged helix DNA-binding domain"/>
    <property type="match status" value="1"/>
</dbReference>
<dbReference type="EMBL" id="BARW01022935">
    <property type="protein sequence ID" value="GAI90008.1"/>
    <property type="molecule type" value="Genomic_DNA"/>
</dbReference>
<dbReference type="AlphaFoldDB" id="X1SAL8"/>
<dbReference type="GO" id="GO:0003700">
    <property type="term" value="F:DNA-binding transcription factor activity"/>
    <property type="evidence" value="ECO:0007669"/>
    <property type="project" value="InterPro"/>
</dbReference>
<proteinExistence type="predicted"/>
<organism evidence="2">
    <name type="scientific">marine sediment metagenome</name>
    <dbReference type="NCBI Taxonomy" id="412755"/>
    <lineage>
        <taxon>unclassified sequences</taxon>
        <taxon>metagenomes</taxon>
        <taxon>ecological metagenomes</taxon>
    </lineage>
</organism>